<dbReference type="RefSeq" id="WP_047763385.1">
    <property type="nucleotide sequence ID" value="NZ_LAQL01000004.1"/>
</dbReference>
<comment type="caution">
    <text evidence="1">The sequence shown here is derived from an EMBL/GenBank/DDBJ whole genome shotgun (WGS) entry which is preliminary data.</text>
</comment>
<accession>A0A0H2MFG4</accession>
<keyword evidence="2" id="KW-1185">Reference proteome</keyword>
<dbReference type="Proteomes" id="UP000035444">
    <property type="component" value="Unassembled WGS sequence"/>
</dbReference>
<dbReference type="EMBL" id="LAQL01000004">
    <property type="protein sequence ID" value="KLN61304.1"/>
    <property type="molecule type" value="Genomic_DNA"/>
</dbReference>
<sequence length="141" mass="15900">MDNYFRQSFFSLDPVSCLSLADHMEAHAKVLRRHAETIDADRTAGLRKQMRIKRASKLAHAQSKTGSTDRSSVFSAAMAFRLPIEVVKANFERLQKKQAQKDLIARNKKIISLSRQGHSSRTIGRHFGISHTTVLKILKGV</sequence>
<evidence type="ECO:0000313" key="2">
    <source>
        <dbReference type="Proteomes" id="UP000035444"/>
    </source>
</evidence>
<dbReference type="AlphaFoldDB" id="A0A0H2MFG4"/>
<gene>
    <name evidence="1" type="ORF">WH96_06535</name>
</gene>
<proteinExistence type="predicted"/>
<evidence type="ECO:0008006" key="3">
    <source>
        <dbReference type="Google" id="ProtNLM"/>
    </source>
</evidence>
<organism evidence="1 2">
    <name type="scientific">Kiloniella spongiae</name>
    <dbReference type="NCBI Taxonomy" id="1489064"/>
    <lineage>
        <taxon>Bacteria</taxon>
        <taxon>Pseudomonadati</taxon>
        <taxon>Pseudomonadota</taxon>
        <taxon>Alphaproteobacteria</taxon>
        <taxon>Rhodospirillales</taxon>
        <taxon>Kiloniellaceae</taxon>
        <taxon>Kiloniella</taxon>
    </lineage>
</organism>
<evidence type="ECO:0000313" key="1">
    <source>
        <dbReference type="EMBL" id="KLN61304.1"/>
    </source>
</evidence>
<dbReference type="InterPro" id="IPR036388">
    <property type="entry name" value="WH-like_DNA-bd_sf"/>
</dbReference>
<dbReference type="Gene3D" id="1.10.10.10">
    <property type="entry name" value="Winged helix-like DNA-binding domain superfamily/Winged helix DNA-binding domain"/>
    <property type="match status" value="1"/>
</dbReference>
<reference evidence="1 2" key="1">
    <citation type="submission" date="2015-03" db="EMBL/GenBank/DDBJ databases">
        <title>Genome Sequence of Kiloniella spongiae MEBiC09566, isolated from a marine sponge.</title>
        <authorList>
            <person name="Shao Z."/>
            <person name="Wang L."/>
            <person name="Li X."/>
        </authorList>
    </citation>
    <scope>NUCLEOTIDE SEQUENCE [LARGE SCALE GENOMIC DNA]</scope>
    <source>
        <strain evidence="1 2">MEBiC09566</strain>
    </source>
</reference>
<protein>
    <recommendedName>
        <fullName evidence="3">Resolvase HTH domain-containing protein</fullName>
    </recommendedName>
</protein>
<name>A0A0H2MFG4_9PROT</name>